<dbReference type="PANTHER" id="PTHR42790">
    <property type="entry name" value="AMINOTRANSFERASE"/>
    <property type="match status" value="1"/>
</dbReference>
<evidence type="ECO:0000313" key="7">
    <source>
        <dbReference type="EMBL" id="KAE9411327.1"/>
    </source>
</evidence>
<dbReference type="CDD" id="cd00609">
    <property type="entry name" value="AAT_like"/>
    <property type="match status" value="1"/>
</dbReference>
<dbReference type="GO" id="GO:0030170">
    <property type="term" value="F:pyridoxal phosphate binding"/>
    <property type="evidence" value="ECO:0007669"/>
    <property type="project" value="InterPro"/>
</dbReference>
<dbReference type="GO" id="GO:0008483">
    <property type="term" value="F:transaminase activity"/>
    <property type="evidence" value="ECO:0007669"/>
    <property type="project" value="UniProtKB-KW"/>
</dbReference>
<gene>
    <name evidence="7" type="ORF">BT96DRAFT_845975</name>
</gene>
<accession>A0A6A4ITH4</accession>
<dbReference type="InterPro" id="IPR004839">
    <property type="entry name" value="Aminotransferase_I/II_large"/>
</dbReference>
<organism evidence="7 8">
    <name type="scientific">Gymnopus androsaceus JB14</name>
    <dbReference type="NCBI Taxonomy" id="1447944"/>
    <lineage>
        <taxon>Eukaryota</taxon>
        <taxon>Fungi</taxon>
        <taxon>Dikarya</taxon>
        <taxon>Basidiomycota</taxon>
        <taxon>Agaricomycotina</taxon>
        <taxon>Agaricomycetes</taxon>
        <taxon>Agaricomycetidae</taxon>
        <taxon>Agaricales</taxon>
        <taxon>Marasmiineae</taxon>
        <taxon>Omphalotaceae</taxon>
        <taxon>Gymnopus</taxon>
    </lineage>
</organism>
<dbReference type="Gene3D" id="3.40.640.10">
    <property type="entry name" value="Type I PLP-dependent aspartate aminotransferase-like (Major domain)"/>
    <property type="match status" value="1"/>
</dbReference>
<keyword evidence="8" id="KW-1185">Reference proteome</keyword>
<dbReference type="PANTHER" id="PTHR42790:SF1">
    <property type="entry name" value="AROMATIC AMINO ACID AMINOTRANSFERASE, HYPOTHETICAL (EUROFUNG)"/>
    <property type="match status" value="1"/>
</dbReference>
<reference evidence="7" key="1">
    <citation type="journal article" date="2019" name="Environ. Microbiol.">
        <title>Fungal ecological strategies reflected in gene transcription - a case study of two litter decomposers.</title>
        <authorList>
            <person name="Barbi F."/>
            <person name="Kohler A."/>
            <person name="Barry K."/>
            <person name="Baskaran P."/>
            <person name="Daum C."/>
            <person name="Fauchery L."/>
            <person name="Ihrmark K."/>
            <person name="Kuo A."/>
            <person name="LaButti K."/>
            <person name="Lipzen A."/>
            <person name="Morin E."/>
            <person name="Grigoriev I.V."/>
            <person name="Henrissat B."/>
            <person name="Lindahl B."/>
            <person name="Martin F."/>
        </authorList>
    </citation>
    <scope>NUCLEOTIDE SEQUENCE</scope>
    <source>
        <strain evidence="7">JB14</strain>
    </source>
</reference>
<comment type="cofactor">
    <cofactor evidence="1">
        <name>pyridoxal 5'-phosphate</name>
        <dbReference type="ChEBI" id="CHEBI:597326"/>
    </cofactor>
</comment>
<evidence type="ECO:0000256" key="3">
    <source>
        <dbReference type="ARBA" id="ARBA00022576"/>
    </source>
</evidence>
<proteinExistence type="inferred from homology"/>
<sequence>MAYYFLINYPAGNTILSSKAHTTTMSCKAIDLSHHLNELSRSRVASPLKDIIKYMGEPGMISLAGGLPHPSLFPFGEVNTKIYAPDADLQSTGCTPNSPVDVSIPKYASPSNKNTLSSALQYGTSHGSAALSSFIRAFTSRVMNPGYSDFDILLNSGNTDAWNKVVNILCEYGDYILVEEYTYPSSQALWAPMRCKGVPILIDKDGMVPEALEVVLRDWDRVHPGVKRPHLLYLVPVGQNPTGATLSLERKKAIYNICVEYDVIICEDDPYYFLQFPKYVLPSQRNSEQYPDANEHLNPNSPGFEFDEQTLIDSLIPTFLSLDVQGRVIRLDTFSKTLGPGNRLGYFICNPVFAERLLRATEVTTQAASGWSQAHVEGLLTSWGQKGFLRWMIAMRDTYTTRREWMCDIIAESFDLVPSPEGIVDDVVAVQKDHGSTKDAITVPLFSFSFPKGGMFLWIKLYLSSNSIYQTMLKESQSSGTTAEAAVATTIEWAEAFWMDLIKEKVLLTPGSYYTPIIGAGGMKHTQPGVTFFRLAFSFETREEMKLGIERMAKVFERWWM</sequence>
<protein>
    <submittedName>
        <fullName evidence="7">PLP-dependent transferase</fullName>
    </submittedName>
</protein>
<keyword evidence="3" id="KW-0032">Aminotransferase</keyword>
<dbReference type="InterPro" id="IPR015421">
    <property type="entry name" value="PyrdxlP-dep_Trfase_major"/>
</dbReference>
<evidence type="ECO:0000256" key="1">
    <source>
        <dbReference type="ARBA" id="ARBA00001933"/>
    </source>
</evidence>
<evidence type="ECO:0000256" key="5">
    <source>
        <dbReference type="ARBA" id="ARBA00022898"/>
    </source>
</evidence>
<dbReference type="EMBL" id="ML769383">
    <property type="protein sequence ID" value="KAE9411327.1"/>
    <property type="molecule type" value="Genomic_DNA"/>
</dbReference>
<evidence type="ECO:0000256" key="2">
    <source>
        <dbReference type="ARBA" id="ARBA00007441"/>
    </source>
</evidence>
<dbReference type="GO" id="GO:1901605">
    <property type="term" value="P:alpha-amino acid metabolic process"/>
    <property type="evidence" value="ECO:0007669"/>
    <property type="project" value="TreeGrafter"/>
</dbReference>
<name>A0A6A4ITH4_9AGAR</name>
<feature type="domain" description="Aminotransferase class I/classII large" evidence="6">
    <location>
        <begin position="117"/>
        <end position="424"/>
    </location>
</feature>
<dbReference type="AlphaFoldDB" id="A0A6A4ITH4"/>
<keyword evidence="5" id="KW-0663">Pyridoxal phosphate</keyword>
<dbReference type="OrthoDB" id="691673at2759"/>
<dbReference type="InterPro" id="IPR015424">
    <property type="entry name" value="PyrdxlP-dep_Trfase"/>
</dbReference>
<evidence type="ECO:0000259" key="6">
    <source>
        <dbReference type="Pfam" id="PF00155"/>
    </source>
</evidence>
<dbReference type="InterPro" id="IPR050859">
    <property type="entry name" value="Class-I_PLP-dep_aminotransf"/>
</dbReference>
<comment type="similarity">
    <text evidence="2">Belongs to the class-I pyridoxal-phosphate-dependent aminotransferase family.</text>
</comment>
<evidence type="ECO:0000256" key="4">
    <source>
        <dbReference type="ARBA" id="ARBA00022679"/>
    </source>
</evidence>
<dbReference type="Proteomes" id="UP000799118">
    <property type="component" value="Unassembled WGS sequence"/>
</dbReference>
<keyword evidence="4 7" id="KW-0808">Transferase</keyword>
<dbReference type="Pfam" id="PF00155">
    <property type="entry name" value="Aminotran_1_2"/>
    <property type="match status" value="1"/>
</dbReference>
<dbReference type="SUPFAM" id="SSF53383">
    <property type="entry name" value="PLP-dependent transferases"/>
    <property type="match status" value="1"/>
</dbReference>
<evidence type="ECO:0000313" key="8">
    <source>
        <dbReference type="Proteomes" id="UP000799118"/>
    </source>
</evidence>